<reference evidence="1 2" key="1">
    <citation type="submission" date="2017-04" db="EMBL/GenBank/DDBJ databases">
        <title>The new phylogeny of genus Mycobacterium.</title>
        <authorList>
            <person name="Tortoli E."/>
            <person name="Trovato A."/>
            <person name="Cirillo D.M."/>
        </authorList>
    </citation>
    <scope>NUCLEOTIDE SEQUENCE [LARGE SCALE GENOMIC DNA]</scope>
    <source>
        <strain evidence="1 2">KCTC 19819</strain>
    </source>
</reference>
<sequence length="102" mass="9796">MSIVGVDGFGTVIGQVAGLVSETTGFAAASSAATAAAAAVTPPGNDADSVSAVAQHNVTVAQFVAMMGLGIEQLGERAGETSVNSATFEALQDIGSAAVAAI</sequence>
<accession>A0A7I7SDN6</accession>
<dbReference type="Proteomes" id="UP000193577">
    <property type="component" value="Unassembled WGS sequence"/>
</dbReference>
<dbReference type="EMBL" id="NCXO01000008">
    <property type="protein sequence ID" value="OSC34774.1"/>
    <property type="molecule type" value="Genomic_DNA"/>
</dbReference>
<evidence type="ECO:0000313" key="2">
    <source>
        <dbReference type="Proteomes" id="UP000193577"/>
    </source>
</evidence>
<dbReference type="RefSeq" id="WP_085302824.1">
    <property type="nucleotide sequence ID" value="NZ_AP022594.1"/>
</dbReference>
<organism evidence="1 2">
    <name type="scientific">Mycolicibacillus koreensis</name>
    <dbReference type="NCBI Taxonomy" id="1069220"/>
    <lineage>
        <taxon>Bacteria</taxon>
        <taxon>Bacillati</taxon>
        <taxon>Actinomycetota</taxon>
        <taxon>Actinomycetes</taxon>
        <taxon>Mycobacteriales</taxon>
        <taxon>Mycobacteriaceae</taxon>
        <taxon>Mycolicibacillus</taxon>
    </lineage>
</organism>
<name>A0A7I7SDN6_9MYCO</name>
<comment type="caution">
    <text evidence="1">The sequence shown here is derived from an EMBL/GenBank/DDBJ whole genome shotgun (WGS) entry which is preliminary data.</text>
</comment>
<evidence type="ECO:0000313" key="1">
    <source>
        <dbReference type="EMBL" id="OSC34774.1"/>
    </source>
</evidence>
<protein>
    <submittedName>
        <fullName evidence="1">Uncharacterized protein</fullName>
    </submittedName>
</protein>
<proteinExistence type="predicted"/>
<dbReference type="AlphaFoldDB" id="A0A7I7SDN6"/>
<keyword evidence="2" id="KW-1185">Reference proteome</keyword>
<gene>
    <name evidence="1" type="ORF">B8W67_05875</name>
</gene>